<feature type="domain" description="CCDC81-like prokaryotic HU" evidence="4">
    <location>
        <begin position="71"/>
        <end position="138"/>
    </location>
</feature>
<keyword evidence="6" id="KW-1185">Reference proteome</keyword>
<gene>
    <name evidence="5" type="ORF">TH53_16255</name>
</gene>
<dbReference type="InterPro" id="IPR041268">
    <property type="entry name" value="HU-CCDC81_bac_2"/>
</dbReference>
<keyword evidence="2" id="KW-0472">Membrane</keyword>
<dbReference type="Pfam" id="PF18174">
    <property type="entry name" value="HU-CCDC81_bac_1"/>
    <property type="match status" value="1"/>
</dbReference>
<feature type="compositionally biased region" description="Polar residues" evidence="1">
    <location>
        <begin position="241"/>
        <end position="250"/>
    </location>
</feature>
<evidence type="ECO:0000259" key="4">
    <source>
        <dbReference type="Pfam" id="PF18175"/>
    </source>
</evidence>
<accession>A0A0D0F3U0</accession>
<name>A0A0D0F3U0_9SPHI</name>
<feature type="region of interest" description="Disordered" evidence="1">
    <location>
        <begin position="430"/>
        <end position="454"/>
    </location>
</feature>
<keyword evidence="2" id="KW-0812">Transmembrane</keyword>
<keyword evidence="2" id="KW-1133">Transmembrane helix</keyword>
<dbReference type="STRING" id="1503925.TH53_16255"/>
<evidence type="ECO:0008006" key="7">
    <source>
        <dbReference type="Google" id="ProtNLM"/>
    </source>
</evidence>
<dbReference type="AlphaFoldDB" id="A0A0D0F3U0"/>
<dbReference type="Proteomes" id="UP000032049">
    <property type="component" value="Unassembled WGS sequence"/>
</dbReference>
<comment type="caution">
    <text evidence="5">The sequence shown here is derived from an EMBL/GenBank/DDBJ whole genome shotgun (WGS) entry which is preliminary data.</text>
</comment>
<feature type="domain" description="CCDC81-like prokaryotic HU" evidence="3">
    <location>
        <begin position="15"/>
        <end position="68"/>
    </location>
</feature>
<feature type="transmembrane region" description="Helical" evidence="2">
    <location>
        <begin position="375"/>
        <end position="396"/>
    </location>
</feature>
<organism evidence="5 6">
    <name type="scientific">Pedobacter lusitanus</name>
    <dbReference type="NCBI Taxonomy" id="1503925"/>
    <lineage>
        <taxon>Bacteria</taxon>
        <taxon>Pseudomonadati</taxon>
        <taxon>Bacteroidota</taxon>
        <taxon>Sphingobacteriia</taxon>
        <taxon>Sphingobacteriales</taxon>
        <taxon>Sphingobacteriaceae</taxon>
        <taxon>Pedobacter</taxon>
    </lineage>
</organism>
<evidence type="ECO:0000313" key="6">
    <source>
        <dbReference type="Proteomes" id="UP000032049"/>
    </source>
</evidence>
<protein>
    <recommendedName>
        <fullName evidence="7">CCDC81-like prokaryotic HU domain-containing protein</fullName>
    </recommendedName>
</protein>
<feature type="region of interest" description="Disordered" evidence="1">
    <location>
        <begin position="225"/>
        <end position="255"/>
    </location>
</feature>
<dbReference type="EMBL" id="JXRA01000069">
    <property type="protein sequence ID" value="KIO76213.1"/>
    <property type="molecule type" value="Genomic_DNA"/>
</dbReference>
<feature type="compositionally biased region" description="Low complexity" evidence="1">
    <location>
        <begin position="440"/>
        <end position="453"/>
    </location>
</feature>
<evidence type="ECO:0000256" key="1">
    <source>
        <dbReference type="SAM" id="MobiDB-lite"/>
    </source>
</evidence>
<dbReference type="InterPro" id="IPR040495">
    <property type="entry name" value="HU-CCDC81_bac_1"/>
</dbReference>
<evidence type="ECO:0000256" key="2">
    <source>
        <dbReference type="SAM" id="Phobius"/>
    </source>
</evidence>
<proteinExistence type="predicted"/>
<sequence length="548" mass="61651">MVDTELKFIFTRMDILSYLSELIQTRKAVGVSGLGTVYKKKLPGRYDAETHSFIPPSYTIDFTPEVKEETILAEFISKKRNVSIDTANYFIDEFSTGILQQLNDQQEADFGELGKLYKADDELRFEPSEKLNYGFDFYGLPVVKAEQEPSAEEIMPETPSVEENAHSHIDEVIPFETPSVETHSEEEEDSTAEEVAPVITLPAETPEEQPAIETVSPVEIPVTAEHTETTEKPEEEIATPVTTADTSVSPHHTEAPAEHIEQVEEHLVIPEEEPAPIPVKEPAIETVVPDHENFIPDSPVPARKDEKQLRAEIEALNFYRSKSPVTKTTVPEQEEVIWNIKDNTKTTEPAPFYNKNEEVYTPEEEEEEKPRSTPLYLKIILGLLILIIMMIVAYIVKPDWFNGLLENSPFNTPKTEQPVKQPIQVRYKPDSTATADTLKKPVPAATTPASTPANKKDSVIKQTVVKSSDTTVTYEIIGASMHDQKEADKFIELMKKSGINAKVVTNMSGRRLKMSIATLKDEESAKLELERLAKKLKIPGIYIYKNKQ</sequence>
<reference evidence="5 6" key="1">
    <citation type="submission" date="2015-01" db="EMBL/GenBank/DDBJ databases">
        <title>Draft genome sequence of Pedobacter sp. NL19 isolated from sludge of an effluent treatment pond in an abandoned uranium mine.</title>
        <authorList>
            <person name="Santos T."/>
            <person name="Caetano T."/>
            <person name="Covas C."/>
            <person name="Cruz A."/>
            <person name="Mendo S."/>
        </authorList>
    </citation>
    <scope>NUCLEOTIDE SEQUENCE [LARGE SCALE GENOMIC DNA]</scope>
    <source>
        <strain evidence="5 6">NL19</strain>
    </source>
</reference>
<evidence type="ECO:0000313" key="5">
    <source>
        <dbReference type="EMBL" id="KIO76213.1"/>
    </source>
</evidence>
<evidence type="ECO:0000259" key="3">
    <source>
        <dbReference type="Pfam" id="PF18174"/>
    </source>
</evidence>
<dbReference type="Pfam" id="PF18175">
    <property type="entry name" value="HU-CCDC81_bac_2"/>
    <property type="match status" value="1"/>
</dbReference>